<organism evidence="2 3">
    <name type="scientific">Halobacillus mangrovi</name>
    <dbReference type="NCBI Taxonomy" id="402384"/>
    <lineage>
        <taxon>Bacteria</taxon>
        <taxon>Bacillati</taxon>
        <taxon>Bacillota</taxon>
        <taxon>Bacilli</taxon>
        <taxon>Bacillales</taxon>
        <taxon>Bacillaceae</taxon>
        <taxon>Halobacillus</taxon>
    </lineage>
</organism>
<feature type="transmembrane region" description="Helical" evidence="1">
    <location>
        <begin position="12"/>
        <end position="31"/>
    </location>
</feature>
<dbReference type="EMBL" id="CP020772">
    <property type="protein sequence ID" value="ARI76379.1"/>
    <property type="molecule type" value="Genomic_DNA"/>
</dbReference>
<keyword evidence="1" id="KW-0472">Membrane</keyword>
<sequence>MTGNQNKLANLLSICGILFILFGVVSSFVFFGDEELTATIPGLPTAMGWSALASGLVSGILFFGFAEVIKLLQGIYDRSLAGTTLKNDSSSITDDGLNVMEFNSSGIDPEDEHEIRIYFAERNQTIHSITPTNQVGVYIVDVNGEKKKVEAGGFAVKVLH</sequence>
<evidence type="ECO:0000313" key="2">
    <source>
        <dbReference type="EMBL" id="ARI76379.1"/>
    </source>
</evidence>
<accession>A0A1W5ZSX4</accession>
<gene>
    <name evidence="2" type="ORF">HM131_05805</name>
</gene>
<proteinExistence type="predicted"/>
<dbReference type="AlphaFoldDB" id="A0A1W5ZSX4"/>
<evidence type="ECO:0000256" key="1">
    <source>
        <dbReference type="SAM" id="Phobius"/>
    </source>
</evidence>
<name>A0A1W5ZSX4_9BACI</name>
<keyword evidence="1" id="KW-1133">Transmembrane helix</keyword>
<dbReference type="Proteomes" id="UP000192527">
    <property type="component" value="Chromosome"/>
</dbReference>
<dbReference type="KEGG" id="hmn:HM131_05805"/>
<keyword evidence="1" id="KW-0812">Transmembrane</keyword>
<reference evidence="2 3" key="1">
    <citation type="submission" date="2017-04" db="EMBL/GenBank/DDBJ databases">
        <title>The whole genome sequencing and assembly of Halobacillus mangrovi strain.</title>
        <authorList>
            <person name="Lee S.-J."/>
            <person name="Park M.-K."/>
            <person name="Kim J.-Y."/>
            <person name="Lee Y.-J."/>
            <person name="Yi H."/>
            <person name="Bahn Y.-S."/>
            <person name="Kim J.F."/>
            <person name="Lee D.-W."/>
        </authorList>
    </citation>
    <scope>NUCLEOTIDE SEQUENCE [LARGE SCALE GENOMIC DNA]</scope>
    <source>
        <strain evidence="2 3">KTB 131</strain>
    </source>
</reference>
<protein>
    <submittedName>
        <fullName evidence="2">Uncharacterized protein</fullName>
    </submittedName>
</protein>
<keyword evidence="3" id="KW-1185">Reference proteome</keyword>
<dbReference type="STRING" id="402384.HM131_05805"/>
<feature type="transmembrane region" description="Helical" evidence="1">
    <location>
        <begin position="51"/>
        <end position="69"/>
    </location>
</feature>
<evidence type="ECO:0000313" key="3">
    <source>
        <dbReference type="Proteomes" id="UP000192527"/>
    </source>
</evidence>
<dbReference type="RefSeq" id="WP_085028837.1">
    <property type="nucleotide sequence ID" value="NZ_CP020772.1"/>
</dbReference>
<dbReference type="OrthoDB" id="2877480at2"/>